<evidence type="ECO:0000313" key="2">
    <source>
        <dbReference type="EMBL" id="OPA76817.1"/>
    </source>
</evidence>
<dbReference type="AlphaFoldDB" id="A0A1T2XA90"/>
<proteinExistence type="predicted"/>
<protein>
    <recommendedName>
        <fullName evidence="1">KTSC domain-containing protein</fullName>
    </recommendedName>
</protein>
<accession>A0A1T2XA90</accession>
<name>A0A1T2XA90_9BACL</name>
<dbReference type="RefSeq" id="WP_158081717.1">
    <property type="nucleotide sequence ID" value="NZ_MSZX01000006.1"/>
</dbReference>
<evidence type="ECO:0000259" key="1">
    <source>
        <dbReference type="Pfam" id="PF13619"/>
    </source>
</evidence>
<feature type="domain" description="KTSC" evidence="1">
    <location>
        <begin position="9"/>
        <end position="53"/>
    </location>
</feature>
<comment type="caution">
    <text evidence="2">The sequence shown here is derived from an EMBL/GenBank/DDBJ whole genome shotgun (WGS) entry which is preliminary data.</text>
</comment>
<dbReference type="Pfam" id="PF13619">
    <property type="entry name" value="KTSC"/>
    <property type="match status" value="1"/>
</dbReference>
<dbReference type="OrthoDB" id="2624411at2"/>
<dbReference type="STRING" id="1324314.BVG16_16805"/>
<evidence type="ECO:0000313" key="3">
    <source>
        <dbReference type="Proteomes" id="UP000190188"/>
    </source>
</evidence>
<dbReference type="InterPro" id="IPR025309">
    <property type="entry name" value="KTSC_dom"/>
</dbReference>
<dbReference type="EMBL" id="MSZX01000006">
    <property type="protein sequence ID" value="OPA76817.1"/>
    <property type="molecule type" value="Genomic_DNA"/>
</dbReference>
<sequence>MSFVIPICSKQISYLLYNDGTHELQVHYHNGETKSFTSVTKEIFDSLVQSENRYDDFVQFMVSAK</sequence>
<reference evidence="2 3" key="1">
    <citation type="submission" date="2017-01" db="EMBL/GenBank/DDBJ databases">
        <title>Genome analysis of Paenibacillus selenitrireducens ES3-24.</title>
        <authorList>
            <person name="Xu D."/>
            <person name="Yao R."/>
            <person name="Zheng S."/>
        </authorList>
    </citation>
    <scope>NUCLEOTIDE SEQUENCE [LARGE SCALE GENOMIC DNA]</scope>
    <source>
        <strain evidence="2 3">ES3-24</strain>
    </source>
</reference>
<gene>
    <name evidence="2" type="ORF">BVG16_16805</name>
</gene>
<organism evidence="2 3">
    <name type="scientific">Paenibacillus selenitireducens</name>
    <dbReference type="NCBI Taxonomy" id="1324314"/>
    <lineage>
        <taxon>Bacteria</taxon>
        <taxon>Bacillati</taxon>
        <taxon>Bacillota</taxon>
        <taxon>Bacilli</taxon>
        <taxon>Bacillales</taxon>
        <taxon>Paenibacillaceae</taxon>
        <taxon>Paenibacillus</taxon>
    </lineage>
</organism>
<keyword evidence="3" id="KW-1185">Reference proteome</keyword>
<dbReference type="Proteomes" id="UP000190188">
    <property type="component" value="Unassembled WGS sequence"/>
</dbReference>